<dbReference type="InterPro" id="IPR050688">
    <property type="entry name" value="Zinc_finger/UBP_domain"/>
</dbReference>
<feature type="domain" description="C2H2-type" evidence="7">
    <location>
        <begin position="724"/>
        <end position="752"/>
    </location>
</feature>
<feature type="domain" description="C2H2-type" evidence="7">
    <location>
        <begin position="752"/>
        <end position="779"/>
    </location>
</feature>
<dbReference type="SMART" id="SM00384">
    <property type="entry name" value="AT_hook"/>
    <property type="match status" value="4"/>
</dbReference>
<evidence type="ECO:0000256" key="5">
    <source>
        <dbReference type="PROSITE-ProRule" id="PRU00042"/>
    </source>
</evidence>
<dbReference type="Gene3D" id="3.30.160.60">
    <property type="entry name" value="Classic Zinc Finger"/>
    <property type="match status" value="5"/>
</dbReference>
<keyword evidence="1" id="KW-0479">Metal-binding</keyword>
<dbReference type="PANTHER" id="PTHR24403:SF67">
    <property type="entry name" value="FI01116P-RELATED"/>
    <property type="match status" value="1"/>
</dbReference>
<name>A0ABM1EGN7_PRICU</name>
<feature type="compositionally biased region" description="Polar residues" evidence="6">
    <location>
        <begin position="359"/>
        <end position="368"/>
    </location>
</feature>
<evidence type="ECO:0000313" key="8">
    <source>
        <dbReference type="Proteomes" id="UP000695022"/>
    </source>
</evidence>
<dbReference type="Pfam" id="PF00096">
    <property type="entry name" value="zf-C2H2"/>
    <property type="match status" value="1"/>
</dbReference>
<dbReference type="InterPro" id="IPR017956">
    <property type="entry name" value="AT_hook_DNA-bd_motif"/>
</dbReference>
<dbReference type="PANTHER" id="PTHR24403">
    <property type="entry name" value="ZINC FINGER PROTEIN"/>
    <property type="match status" value="1"/>
</dbReference>
<gene>
    <name evidence="9" type="primary">LOC106812099</name>
</gene>
<feature type="domain" description="C2H2-type" evidence="7">
    <location>
        <begin position="48"/>
        <end position="76"/>
    </location>
</feature>
<dbReference type="InterPro" id="IPR013087">
    <property type="entry name" value="Znf_C2H2_type"/>
</dbReference>
<evidence type="ECO:0000256" key="6">
    <source>
        <dbReference type="SAM" id="MobiDB-lite"/>
    </source>
</evidence>
<feature type="region of interest" description="Disordered" evidence="6">
    <location>
        <begin position="265"/>
        <end position="317"/>
    </location>
</feature>
<evidence type="ECO:0000256" key="4">
    <source>
        <dbReference type="ARBA" id="ARBA00022833"/>
    </source>
</evidence>
<dbReference type="SUPFAM" id="SSF57667">
    <property type="entry name" value="beta-beta-alpha zinc fingers"/>
    <property type="match status" value="2"/>
</dbReference>
<dbReference type="InterPro" id="IPR036236">
    <property type="entry name" value="Znf_C2H2_sf"/>
</dbReference>
<evidence type="ECO:0000259" key="7">
    <source>
        <dbReference type="PROSITE" id="PS50157"/>
    </source>
</evidence>
<dbReference type="PRINTS" id="PR00929">
    <property type="entry name" value="ATHOOK"/>
</dbReference>
<keyword evidence="4" id="KW-0862">Zinc</keyword>
<evidence type="ECO:0000313" key="9">
    <source>
        <dbReference type="RefSeq" id="XP_014671358.1"/>
    </source>
</evidence>
<feature type="compositionally biased region" description="Acidic residues" evidence="6">
    <location>
        <begin position="536"/>
        <end position="549"/>
    </location>
</feature>
<evidence type="ECO:0000256" key="3">
    <source>
        <dbReference type="ARBA" id="ARBA00022771"/>
    </source>
</evidence>
<organism evidence="8 9">
    <name type="scientific">Priapulus caudatus</name>
    <name type="common">Priapulid worm</name>
    <dbReference type="NCBI Taxonomy" id="37621"/>
    <lineage>
        <taxon>Eukaryota</taxon>
        <taxon>Metazoa</taxon>
        <taxon>Ecdysozoa</taxon>
        <taxon>Scalidophora</taxon>
        <taxon>Priapulida</taxon>
        <taxon>Priapulimorpha</taxon>
        <taxon>Priapulimorphida</taxon>
        <taxon>Priapulidae</taxon>
        <taxon>Priapulus</taxon>
    </lineage>
</organism>
<sequence>MDKDDISEFLETEIVYKCRVCEYRTFDKNGFVEHVRSSHKVQEDTEVYQCDFCGDIFEDQQLLVQHLGTIHSVQEETVSLPVTQEHSEETKQTMKEHNVESVAADIVDEIAEKGVGVPIIIDTSGDPMQTKDMAISMPDLEESALPLTETQLKELLEGNSSMNRLICNQCFQTFRTHEDINKHLSDAHNVTDAHCQEVKLQGLPSEANASVKRLLMCNYCHTTFHSHEEISVHIQTDHYKLEKDGSDTDEDELEVPVQPVIMPVKRGRGRPRKYPIGERTVQPSRPPVPSIGKRMYSDDEEEESEKEPEPAPYVSRSGRIRKRPRMLAQDYVGYSAYVKLENMDAEEEEDWDGTAKVHWSSQLTQSGTPMKKRGRPRKNPAAPYPVKPKRVFGPDGKPIKQKRGRPPKHLEVSYCVQADGADTQETLNPSSVLIKKKRGRPRKSRLDMDEDPSPIVRIDVTDVNEVLQRKTMEQLEGDEAAVALAALSGGEQTFRIGDTIVVLQGGSSEEQEQGRKLDESETDGIAAKTDTLPGELDPEADEMDSENIDPDNPSLEALEQLEKDSSTDAVDVEFVDVAKKRRRPLFHHLDDGSRIYRCSRRFCVFNHVNKYFFTEFEKEIHEKCHTPYSNEFKCCECDFATNQWVVMRRHLWKTHDIEAGILTCNVCGFKSERNFEYEDHMRTHSNKFIYKCTICNRMFKSYKLMKNHERYHGPHYLKGPAGELQCPVCRIGFKCDTHLKEHITCVHLGVELVCEICGFKTRRKETMQVHTTIHKGIKPFRCDQCDFTTSHRSSLRCHKRRHAGFRPYLCPYCPWDTTEATPFRVHLMRKHPESELVHRCPYCCYTTVNKDYMRRHVAQKHPDGDSVQITETLTDEGGGVVEMPDGGEMVTVVSGDGVTEGEVGEEELTNVTEITVLPEENAQAILQLLAMSEIQTGGADGAKQVIEVHTSEDGGSGDQVENIDGPIILQTEDGKYVIQGEDGEFVELQDGHVILDGGDEMSGKVYLHEGELVISDQTTSEQLLISDQSEEQVYVTGYDNSAEVGQEAGEAGIGDASQVIVNDAGQIVESIVTQEATEEC</sequence>
<protein>
    <submittedName>
        <fullName evidence="9">Uncharacterized protein LOC106812099 isoform X1</fullName>
    </submittedName>
</protein>
<dbReference type="Proteomes" id="UP000695022">
    <property type="component" value="Unplaced"/>
</dbReference>
<feature type="region of interest" description="Disordered" evidence="6">
    <location>
        <begin position="505"/>
        <end position="553"/>
    </location>
</feature>
<proteinExistence type="predicted"/>
<feature type="domain" description="C2H2-type" evidence="7">
    <location>
        <begin position="690"/>
        <end position="720"/>
    </location>
</feature>
<evidence type="ECO:0000256" key="2">
    <source>
        <dbReference type="ARBA" id="ARBA00022737"/>
    </source>
</evidence>
<dbReference type="GeneID" id="106812099"/>
<keyword evidence="2" id="KW-0677">Repeat</keyword>
<dbReference type="SMART" id="SM00355">
    <property type="entry name" value="ZnF_C2H2"/>
    <property type="match status" value="13"/>
</dbReference>
<keyword evidence="8" id="KW-1185">Reference proteome</keyword>
<reference evidence="9" key="1">
    <citation type="submission" date="2025-08" db="UniProtKB">
        <authorList>
            <consortium name="RefSeq"/>
        </authorList>
    </citation>
    <scope>IDENTIFICATION</scope>
</reference>
<dbReference type="PROSITE" id="PS00028">
    <property type="entry name" value="ZINC_FINGER_C2H2_1"/>
    <property type="match status" value="5"/>
</dbReference>
<dbReference type="PROSITE" id="PS50157">
    <property type="entry name" value="ZINC_FINGER_C2H2_2"/>
    <property type="match status" value="5"/>
</dbReference>
<feature type="domain" description="C2H2-type" evidence="7">
    <location>
        <begin position="780"/>
        <end position="807"/>
    </location>
</feature>
<evidence type="ECO:0000256" key="1">
    <source>
        <dbReference type="ARBA" id="ARBA00022723"/>
    </source>
</evidence>
<keyword evidence="3 5" id="KW-0863">Zinc-finger</keyword>
<accession>A0ABM1EGN7</accession>
<feature type="region of interest" description="Disordered" evidence="6">
    <location>
        <begin position="349"/>
        <end position="408"/>
    </location>
</feature>
<dbReference type="RefSeq" id="XP_014671358.1">
    <property type="nucleotide sequence ID" value="XM_014815872.1"/>
</dbReference>